<keyword evidence="1" id="KW-0472">Membrane</keyword>
<keyword evidence="1" id="KW-0812">Transmembrane</keyword>
<name>A0A6G0YYM3_APHCR</name>
<evidence type="ECO:0000256" key="1">
    <source>
        <dbReference type="SAM" id="Phobius"/>
    </source>
</evidence>
<feature type="transmembrane region" description="Helical" evidence="1">
    <location>
        <begin position="25"/>
        <end position="44"/>
    </location>
</feature>
<evidence type="ECO:0000313" key="2">
    <source>
        <dbReference type="EMBL" id="KAF0763298.1"/>
    </source>
</evidence>
<dbReference type="Proteomes" id="UP000478052">
    <property type="component" value="Unassembled WGS sequence"/>
</dbReference>
<organism evidence="2 3">
    <name type="scientific">Aphis craccivora</name>
    <name type="common">Cowpea aphid</name>
    <dbReference type="NCBI Taxonomy" id="307492"/>
    <lineage>
        <taxon>Eukaryota</taxon>
        <taxon>Metazoa</taxon>
        <taxon>Ecdysozoa</taxon>
        <taxon>Arthropoda</taxon>
        <taxon>Hexapoda</taxon>
        <taxon>Insecta</taxon>
        <taxon>Pterygota</taxon>
        <taxon>Neoptera</taxon>
        <taxon>Paraneoptera</taxon>
        <taxon>Hemiptera</taxon>
        <taxon>Sternorrhyncha</taxon>
        <taxon>Aphidomorpha</taxon>
        <taxon>Aphidoidea</taxon>
        <taxon>Aphididae</taxon>
        <taxon>Aphidini</taxon>
        <taxon>Aphis</taxon>
        <taxon>Aphis</taxon>
    </lineage>
</organism>
<reference evidence="2 3" key="1">
    <citation type="submission" date="2019-08" db="EMBL/GenBank/DDBJ databases">
        <title>Whole genome of Aphis craccivora.</title>
        <authorList>
            <person name="Voronova N.V."/>
            <person name="Shulinski R.S."/>
            <person name="Bandarenka Y.V."/>
            <person name="Zhorov D.G."/>
            <person name="Warner D."/>
        </authorList>
    </citation>
    <scope>NUCLEOTIDE SEQUENCE [LARGE SCALE GENOMIC DNA]</scope>
    <source>
        <strain evidence="2">180601</strain>
        <tissue evidence="2">Whole Body</tissue>
    </source>
</reference>
<proteinExistence type="predicted"/>
<keyword evidence="1" id="KW-1133">Transmembrane helix</keyword>
<sequence>MCKVIYVVLIMSENNEEIRPTVIKFSQKCLVIVIVTVSVTILFIRSSQTIAITSALKKTVYNTIGAEWVANKSKNHLVLDGMNINDQEMTQSVTKEQTLNRNVQSTKEFPFRKTDDYLPNLYWKKLNRSATNNEIDKNIPIYKTEDNKTNITLNNEMYQIYTSYYKNSYCRSFIGEKINIVGILIVVKLLKP</sequence>
<accession>A0A6G0YYM3</accession>
<comment type="caution">
    <text evidence="2">The sequence shown here is derived from an EMBL/GenBank/DDBJ whole genome shotgun (WGS) entry which is preliminary data.</text>
</comment>
<gene>
    <name evidence="2" type="ORF">FWK35_00009686</name>
</gene>
<dbReference type="AlphaFoldDB" id="A0A6G0YYM3"/>
<dbReference type="EMBL" id="VUJU01001918">
    <property type="protein sequence ID" value="KAF0763298.1"/>
    <property type="molecule type" value="Genomic_DNA"/>
</dbReference>
<evidence type="ECO:0000313" key="3">
    <source>
        <dbReference type="Proteomes" id="UP000478052"/>
    </source>
</evidence>
<protein>
    <submittedName>
        <fullName evidence="2">Uncharacterized protein</fullName>
    </submittedName>
</protein>
<keyword evidence="3" id="KW-1185">Reference proteome</keyword>